<gene>
    <name evidence="1" type="ORF">QYS48_00460</name>
</gene>
<dbReference type="Proteomes" id="UP001244443">
    <property type="component" value="Chromosome"/>
</dbReference>
<protein>
    <submittedName>
        <fullName evidence="1">Uncharacterized protein</fullName>
    </submittedName>
</protein>
<evidence type="ECO:0000313" key="1">
    <source>
        <dbReference type="EMBL" id="WMN06097.1"/>
    </source>
</evidence>
<name>A0AA51R5X1_9BACT</name>
<organism evidence="1 2">
    <name type="scientific">Marivirga arenosa</name>
    <dbReference type="NCBI Taxonomy" id="3059076"/>
    <lineage>
        <taxon>Bacteria</taxon>
        <taxon>Pseudomonadati</taxon>
        <taxon>Bacteroidota</taxon>
        <taxon>Cytophagia</taxon>
        <taxon>Cytophagales</taxon>
        <taxon>Marivirgaceae</taxon>
        <taxon>Marivirga</taxon>
    </lineage>
</organism>
<proteinExistence type="predicted"/>
<sequence>MARPNIKLINAIRTAAKRINDGTHYQWGHMGGCNCGHLAQELTPYSKREIHEYAMRKSGDWTDQVQDYCGTSAMPMDEIISSMMESGLKRKDMIDLERLKNQEVRRYMGDRGVKLYHNNKQDVVDYMIAWADLLEEQLLSDIQLPENIQKEEHISVEELSPVE</sequence>
<dbReference type="RefSeq" id="WP_308355813.1">
    <property type="nucleotide sequence ID" value="NZ_CP129970.2"/>
</dbReference>
<dbReference type="EMBL" id="CP129970">
    <property type="protein sequence ID" value="WMN06097.1"/>
    <property type="molecule type" value="Genomic_DNA"/>
</dbReference>
<dbReference type="AlphaFoldDB" id="A0AA51R5X1"/>
<keyword evidence="2" id="KW-1185">Reference proteome</keyword>
<reference evidence="1" key="1">
    <citation type="submission" date="2023-08" db="EMBL/GenBank/DDBJ databases">
        <title>Comparative genomics and taxonomic characterization of three novel marine species of genus Marivirga.</title>
        <authorList>
            <person name="Muhammad N."/>
            <person name="Kim S.-G."/>
        </authorList>
    </citation>
    <scope>NUCLEOTIDE SEQUENCE [LARGE SCALE GENOMIC DNA]</scope>
    <source>
        <strain evidence="1">ABR2-2</strain>
    </source>
</reference>
<accession>A0AA51R5X1</accession>
<evidence type="ECO:0000313" key="2">
    <source>
        <dbReference type="Proteomes" id="UP001244443"/>
    </source>
</evidence>